<sequence length="161" mass="17747">MSGVAPPQGECLQRYLSLLLFLVLVLGGGLLIGFATLPGAWYASLAKPSFNPPNWVFAPAWTLLYVLIAVAGWRTWSRDPAGTAMKIWGAQLVLNFLWSPTFFGAKMMGTALVIIMLLLAVIVLFIASLWTRDRLACWLFVPYAAWVAFATLLNASLLWLN</sequence>
<evidence type="ECO:0000313" key="1">
    <source>
        <dbReference type="EMBL" id="MER9282791.1"/>
    </source>
</evidence>
<accession>A0ACC6SSU0</accession>
<comment type="caution">
    <text evidence="1">The sequence shown here is derived from an EMBL/GenBank/DDBJ whole genome shotgun (WGS) entry which is preliminary data.</text>
</comment>
<name>A0ACC6SSU0_9HYPH</name>
<keyword evidence="2" id="KW-1185">Reference proteome</keyword>
<reference evidence="1 2" key="1">
    <citation type="journal article" date="2024" name="Proc. Natl. Acad. Sci. U.S.A.">
        <title>The evolutionary genomics of adaptation to stress in wild rhizobium bacteria.</title>
        <authorList>
            <person name="Kehlet-Delgado H."/>
            <person name="Montoya A.P."/>
            <person name="Jensen K.T."/>
            <person name="Wendlandt C.E."/>
            <person name="Dexheimer C."/>
            <person name="Roberts M."/>
            <person name="Torres Martinez L."/>
            <person name="Friesen M.L."/>
            <person name="Griffitts J.S."/>
            <person name="Porter S.S."/>
        </authorList>
    </citation>
    <scope>NUCLEOTIDE SEQUENCE [LARGE SCALE GENOMIC DNA]</scope>
    <source>
        <strain evidence="1 2">M0468</strain>
    </source>
</reference>
<proteinExistence type="predicted"/>
<evidence type="ECO:0000313" key="2">
    <source>
        <dbReference type="Proteomes" id="UP001480082"/>
    </source>
</evidence>
<dbReference type="Proteomes" id="UP001480082">
    <property type="component" value="Unassembled WGS sequence"/>
</dbReference>
<gene>
    <name evidence="1" type="ORF">NKI81_02265</name>
</gene>
<organism evidence="1 2">
    <name type="scientific">Mesorhizobium australicum</name>
    <dbReference type="NCBI Taxonomy" id="536018"/>
    <lineage>
        <taxon>Bacteria</taxon>
        <taxon>Pseudomonadati</taxon>
        <taxon>Pseudomonadota</taxon>
        <taxon>Alphaproteobacteria</taxon>
        <taxon>Hyphomicrobiales</taxon>
        <taxon>Phyllobacteriaceae</taxon>
        <taxon>Mesorhizobium</taxon>
    </lineage>
</organism>
<protein>
    <submittedName>
        <fullName evidence="1">Tryptophan-rich sensory protein</fullName>
    </submittedName>
</protein>
<dbReference type="EMBL" id="JAMYRI010000001">
    <property type="protein sequence ID" value="MER9282791.1"/>
    <property type="molecule type" value="Genomic_DNA"/>
</dbReference>